<dbReference type="EMBL" id="NGMO01000002">
    <property type="protein sequence ID" value="OTP11151.1"/>
    <property type="molecule type" value="Genomic_DNA"/>
</dbReference>
<dbReference type="GO" id="GO:0015675">
    <property type="term" value="P:nickel cation transport"/>
    <property type="evidence" value="ECO:0007669"/>
    <property type="project" value="InterPro"/>
</dbReference>
<dbReference type="GO" id="GO:0030288">
    <property type="term" value="C:outer membrane-bounded periplasmic space"/>
    <property type="evidence" value="ECO:0007669"/>
    <property type="project" value="TreeGrafter"/>
</dbReference>
<feature type="domain" description="Solute-binding protein family 5" evidence="5">
    <location>
        <begin position="72"/>
        <end position="442"/>
    </location>
</feature>
<dbReference type="PANTHER" id="PTHR30290">
    <property type="entry name" value="PERIPLASMIC BINDING COMPONENT OF ABC TRANSPORTER"/>
    <property type="match status" value="1"/>
</dbReference>
<name>A0A242K0G7_9ENTE</name>
<dbReference type="PIRSF" id="PIRSF002741">
    <property type="entry name" value="MppA"/>
    <property type="match status" value="1"/>
</dbReference>
<evidence type="ECO:0000256" key="4">
    <source>
        <dbReference type="SAM" id="SignalP"/>
    </source>
</evidence>
<dbReference type="InterPro" id="IPR011980">
    <property type="entry name" value="CntA-like"/>
</dbReference>
<dbReference type="Proteomes" id="UP000194933">
    <property type="component" value="Unassembled WGS sequence"/>
</dbReference>
<dbReference type="GO" id="GO:0016151">
    <property type="term" value="F:nickel cation binding"/>
    <property type="evidence" value="ECO:0007669"/>
    <property type="project" value="InterPro"/>
</dbReference>
<evidence type="ECO:0000256" key="2">
    <source>
        <dbReference type="ARBA" id="ARBA00005695"/>
    </source>
</evidence>
<proteinExistence type="inferred from homology"/>
<dbReference type="Gene3D" id="3.10.105.10">
    <property type="entry name" value="Dipeptide-binding Protein, Domain 3"/>
    <property type="match status" value="1"/>
</dbReference>
<dbReference type="PANTHER" id="PTHR30290:SF37">
    <property type="entry name" value="NICKEL-BINDING PERIPLASMIC PROTEIN"/>
    <property type="match status" value="1"/>
</dbReference>
<dbReference type="SUPFAM" id="SSF53850">
    <property type="entry name" value="Periplasmic binding protein-like II"/>
    <property type="match status" value="1"/>
</dbReference>
<evidence type="ECO:0000259" key="5">
    <source>
        <dbReference type="Pfam" id="PF00496"/>
    </source>
</evidence>
<protein>
    <submittedName>
        <fullName evidence="6">Nickel ABC transporter, nickel/metallophore periplasmic binding protein</fullName>
    </submittedName>
</protein>
<accession>A0A242K0G7</accession>
<organism evidence="6 7">
    <name type="scientific">Candidatus Enterococcus wittei</name>
    <dbReference type="NCBI Taxonomy" id="1987383"/>
    <lineage>
        <taxon>Bacteria</taxon>
        <taxon>Bacillati</taxon>
        <taxon>Bacillota</taxon>
        <taxon>Bacilli</taxon>
        <taxon>Lactobacillales</taxon>
        <taxon>Enterococcaceae</taxon>
        <taxon>Enterococcus</taxon>
    </lineage>
</organism>
<dbReference type="RefSeq" id="WP_086284391.1">
    <property type="nucleotide sequence ID" value="NZ_NGMO01000002.1"/>
</dbReference>
<reference evidence="6 7" key="1">
    <citation type="submission" date="2017-05" db="EMBL/GenBank/DDBJ databases">
        <title>The Genome Sequence of Enterococcus sp. 10A9_DIV0425.</title>
        <authorList>
            <consortium name="The Broad Institute Genomics Platform"/>
            <consortium name="The Broad Institute Genomic Center for Infectious Diseases"/>
            <person name="Earl A."/>
            <person name="Manson A."/>
            <person name="Schwartman J."/>
            <person name="Gilmore M."/>
            <person name="Abouelleil A."/>
            <person name="Cao P."/>
            <person name="Chapman S."/>
            <person name="Cusick C."/>
            <person name="Shea T."/>
            <person name="Young S."/>
            <person name="Neafsey D."/>
            <person name="Nusbaum C."/>
            <person name="Birren B."/>
        </authorList>
    </citation>
    <scope>NUCLEOTIDE SEQUENCE [LARGE SCALE GENOMIC DNA]</scope>
    <source>
        <strain evidence="6 7">10A9_DIV0425</strain>
    </source>
</reference>
<dbReference type="AlphaFoldDB" id="A0A242K0G7"/>
<evidence type="ECO:0000256" key="3">
    <source>
        <dbReference type="ARBA" id="ARBA00022729"/>
    </source>
</evidence>
<dbReference type="CDD" id="cd08489">
    <property type="entry name" value="PBP2_NikA"/>
    <property type="match status" value="1"/>
</dbReference>
<comment type="subcellular location">
    <subcellularLocation>
        <location evidence="1">Cell membrane</location>
        <topology evidence="1">Lipid-anchor</topology>
    </subcellularLocation>
</comment>
<dbReference type="PROSITE" id="PS51257">
    <property type="entry name" value="PROKAR_LIPOPROTEIN"/>
    <property type="match status" value="1"/>
</dbReference>
<evidence type="ECO:0000256" key="1">
    <source>
        <dbReference type="ARBA" id="ARBA00004193"/>
    </source>
</evidence>
<sequence>MKFRRNISYIMILLGCSFLLAACTSNQQEVKETELNYGSTKDIRDINPHIYSGEMAAQNMVFEGLTKNEDGQVKPALAQSWDISPDGRVYTFKLRKNVKFSDGEAFNAQVVKMNMDAIMANKSRHAWLELVDEIADTKAIDPDTFQLTLKEPYYPTLTELGLTRPFRFISPNCFIDGGTKDGVKEYIGTGPWVLKEHTRDQKAVFVRNENYWGEKPAIETINWKVISDPQTLVLSLKNGDVDLIYGSDGDQLSMDTFNRLKTDASFATYVSNPIASRAVLLNSKRPYLNDVRVREAIEYAVNKKEIVEGILDGTEKEADTLLSKNVPYCDVDLTNYYYNPPKAKQLLEEAGWKLTDQGTREKAGETMELVFSYNSQNEQEGTIAQAIQEDLKDIGISVKILPEEKQLFLDRQKDGDFDLQYSLSWGTPYDPQSYLSSWRIPAHGDYQAQLGLAKKQWLDEKISETLVETDEDKRKEDYQEILTYINNQCVYLPLSYSRTKAVASSAVKGVTFNDSQYEIPFEKMSK</sequence>
<dbReference type="InterPro" id="IPR000914">
    <property type="entry name" value="SBP_5_dom"/>
</dbReference>
<comment type="caution">
    <text evidence="6">The sequence shown here is derived from an EMBL/GenBank/DDBJ whole genome shotgun (WGS) entry which is preliminary data.</text>
</comment>
<evidence type="ECO:0000313" key="7">
    <source>
        <dbReference type="Proteomes" id="UP000194933"/>
    </source>
</evidence>
<keyword evidence="3 4" id="KW-0732">Signal</keyword>
<feature type="signal peptide" evidence="4">
    <location>
        <begin position="1"/>
        <end position="21"/>
    </location>
</feature>
<dbReference type="InterPro" id="IPR023765">
    <property type="entry name" value="SBP_5_CS"/>
</dbReference>
<keyword evidence="7" id="KW-1185">Reference proteome</keyword>
<dbReference type="GO" id="GO:0015833">
    <property type="term" value="P:peptide transport"/>
    <property type="evidence" value="ECO:0007669"/>
    <property type="project" value="TreeGrafter"/>
</dbReference>
<gene>
    <name evidence="6" type="ORF">A5844_001285</name>
</gene>
<dbReference type="GO" id="GO:1904680">
    <property type="term" value="F:peptide transmembrane transporter activity"/>
    <property type="evidence" value="ECO:0007669"/>
    <property type="project" value="TreeGrafter"/>
</dbReference>
<dbReference type="Pfam" id="PF00496">
    <property type="entry name" value="SBP_bac_5"/>
    <property type="match status" value="1"/>
</dbReference>
<feature type="chain" id="PRO_5038990859" evidence="4">
    <location>
        <begin position="22"/>
        <end position="526"/>
    </location>
</feature>
<dbReference type="STRING" id="1987383.A5844_001285"/>
<dbReference type="InterPro" id="IPR030678">
    <property type="entry name" value="Peptide/Ni-bd"/>
</dbReference>
<dbReference type="PROSITE" id="PS01040">
    <property type="entry name" value="SBP_BACTERIAL_5"/>
    <property type="match status" value="1"/>
</dbReference>
<evidence type="ECO:0000313" key="6">
    <source>
        <dbReference type="EMBL" id="OTP11151.1"/>
    </source>
</evidence>
<dbReference type="GO" id="GO:0020037">
    <property type="term" value="F:heme binding"/>
    <property type="evidence" value="ECO:0007669"/>
    <property type="project" value="InterPro"/>
</dbReference>
<dbReference type="NCBIfam" id="TIGR02294">
    <property type="entry name" value="nickel_nikA"/>
    <property type="match status" value="1"/>
</dbReference>
<dbReference type="InterPro" id="IPR039424">
    <property type="entry name" value="SBP_5"/>
</dbReference>
<dbReference type="Gene3D" id="3.40.190.10">
    <property type="entry name" value="Periplasmic binding protein-like II"/>
    <property type="match status" value="1"/>
</dbReference>
<comment type="similarity">
    <text evidence="2">Belongs to the bacterial solute-binding protein 5 family.</text>
</comment>
<dbReference type="GO" id="GO:0043190">
    <property type="term" value="C:ATP-binding cassette (ABC) transporter complex"/>
    <property type="evidence" value="ECO:0007669"/>
    <property type="project" value="InterPro"/>
</dbReference>